<protein>
    <recommendedName>
        <fullName evidence="3">Glutamine cyclotransferase</fullName>
    </recommendedName>
</protein>
<organism evidence="2">
    <name type="scientific">Chromera velia CCMP2878</name>
    <dbReference type="NCBI Taxonomy" id="1169474"/>
    <lineage>
        <taxon>Eukaryota</taxon>
        <taxon>Sar</taxon>
        <taxon>Alveolata</taxon>
        <taxon>Colpodellida</taxon>
        <taxon>Chromeraceae</taxon>
        <taxon>Chromera</taxon>
    </lineage>
</organism>
<name>A0A0G4HLQ9_9ALVE</name>
<sequence>MRSSFPAHIASSQHWFHIPNRRAKHSQGFIPLPTPGLSLRNHLCVASQRGHVRRLSGSALSFRRHEKGTRRRQKELSSRLPNVSSLSSSASSSSPSESETESTASTSTSPAIRGRRRKSSAREATSTSGLFPSQNSVREFSERLEDVFAPLQARLSIYPSSKDRDLLTEVQATVGPSRPHQILQTFRHPPTDFTQGLALVSFPPPADASKTQERVLVEGTGLWGQSRITLRRMKMGALPHSQAQAPPPQPVLARANAWVDSEARSSKGVSSSYSGDMSGGFQSRGGELDLSRVLFSRDLPPQYFGEGVAAIPEKNLLFQLTWKSGLGFGYRLSDLKPLFKFPLRTTTGQGWGLIADLVEDGRKQKKTLFPAGTAPSKSVFRLRLTDGSHHIITTLLKVDDDLLDSPPLTSPETAVERETGEEAEGGQESPSAMLAGRDSSSVPSSSMTMSLWPWQSQSLSSSLPWMGGESGAEADVFGDVSRLPSMEAEAVSLTPVQDRGGFLVTRLNDLELWRNPGSVLSGLQGGRGDYFLCNIWLTNSLVLINASSGVAEAVWDFPSLPFPEETYNGEDVFNGVTVLDSQKGEFLLTGKRWARMYRTILQ</sequence>
<dbReference type="VEuPathDB" id="CryptoDB:Cvel_28847"/>
<evidence type="ECO:0000313" key="2">
    <source>
        <dbReference type="EMBL" id="CEM45037.1"/>
    </source>
</evidence>
<dbReference type="PANTHER" id="PTHR31270">
    <property type="entry name" value="GLUTAMINYL-PEPTIDE CYCLOTRANSFERASE"/>
    <property type="match status" value="1"/>
</dbReference>
<feature type="region of interest" description="Disordered" evidence="1">
    <location>
        <begin position="56"/>
        <end position="134"/>
    </location>
</feature>
<evidence type="ECO:0008006" key="3">
    <source>
        <dbReference type="Google" id="ProtNLM"/>
    </source>
</evidence>
<feature type="compositionally biased region" description="Low complexity" evidence="1">
    <location>
        <begin position="78"/>
        <end position="111"/>
    </location>
</feature>
<feature type="compositionally biased region" description="Polar residues" evidence="1">
    <location>
        <begin position="122"/>
        <end position="134"/>
    </location>
</feature>
<dbReference type="EMBL" id="CDMZ01003084">
    <property type="protein sequence ID" value="CEM45037.1"/>
    <property type="molecule type" value="Genomic_DNA"/>
</dbReference>
<feature type="compositionally biased region" description="Basic residues" evidence="1">
    <location>
        <begin position="62"/>
        <end position="73"/>
    </location>
</feature>
<evidence type="ECO:0000256" key="1">
    <source>
        <dbReference type="SAM" id="MobiDB-lite"/>
    </source>
</evidence>
<dbReference type="GO" id="GO:0016603">
    <property type="term" value="F:glutaminyl-peptide cyclotransferase activity"/>
    <property type="evidence" value="ECO:0007669"/>
    <property type="project" value="InterPro"/>
</dbReference>
<feature type="region of interest" description="Disordered" evidence="1">
    <location>
        <begin position="403"/>
        <end position="447"/>
    </location>
</feature>
<gene>
    <name evidence="2" type="ORF">Cvel_28847</name>
</gene>
<dbReference type="PANTHER" id="PTHR31270:SF1">
    <property type="entry name" value="GLUTAMINYL-PEPTIDE CYCLOTRANSFERASE"/>
    <property type="match status" value="1"/>
</dbReference>
<reference evidence="2" key="1">
    <citation type="submission" date="2014-11" db="EMBL/GenBank/DDBJ databases">
        <authorList>
            <person name="Otto D Thomas"/>
            <person name="Naeem Raeece"/>
        </authorList>
    </citation>
    <scope>NUCLEOTIDE SEQUENCE</scope>
</reference>
<proteinExistence type="predicted"/>
<dbReference type="Pfam" id="PF05096">
    <property type="entry name" value="Glu_cyclase_2"/>
    <property type="match status" value="2"/>
</dbReference>
<dbReference type="AlphaFoldDB" id="A0A0G4HLQ9"/>
<dbReference type="InterPro" id="IPR007788">
    <property type="entry name" value="QCT"/>
</dbReference>
<accession>A0A0G4HLQ9</accession>